<feature type="region of interest" description="Disordered" evidence="1">
    <location>
        <begin position="1"/>
        <end position="79"/>
    </location>
</feature>
<reference evidence="3" key="1">
    <citation type="submission" date="2024-04" db="EMBL/GenBank/DDBJ databases">
        <title>Salinicola lusitanus LLJ914,a marine bacterium isolated from the Okinawa Trough.</title>
        <authorList>
            <person name="Li J."/>
        </authorList>
    </citation>
    <scope>NUCLEOTIDE SEQUENCE [LARGE SCALE GENOMIC DNA]</scope>
</reference>
<sequence length="133" mass="14491">MGQSPSTDCSDMSDTADSEQKDSNNDEEGSGELNVDEEEEEDTKACDSAFPPLLIEGLHEGEPPPHTNTLEQNQETAGRDYALEQQWGLTPDTGCNSGNCSGISTGEEYVQCTEDTTAEISQRFKAPTRLKRN</sequence>
<organism evidence="2 3">
    <name type="scientific">Mugilogobius chulae</name>
    <name type="common">yellowstripe goby</name>
    <dbReference type="NCBI Taxonomy" id="88201"/>
    <lineage>
        <taxon>Eukaryota</taxon>
        <taxon>Metazoa</taxon>
        <taxon>Chordata</taxon>
        <taxon>Craniata</taxon>
        <taxon>Vertebrata</taxon>
        <taxon>Euteleostomi</taxon>
        <taxon>Actinopterygii</taxon>
        <taxon>Neopterygii</taxon>
        <taxon>Teleostei</taxon>
        <taxon>Neoteleostei</taxon>
        <taxon>Acanthomorphata</taxon>
        <taxon>Gobiaria</taxon>
        <taxon>Gobiiformes</taxon>
        <taxon>Gobioidei</taxon>
        <taxon>Gobiidae</taxon>
        <taxon>Gobionellinae</taxon>
        <taxon>Mugilogobius</taxon>
    </lineage>
</organism>
<proteinExistence type="predicted"/>
<evidence type="ECO:0000313" key="2">
    <source>
        <dbReference type="EMBL" id="KAK7913543.1"/>
    </source>
</evidence>
<comment type="caution">
    <text evidence="2">The sequence shown here is derived from an EMBL/GenBank/DDBJ whole genome shotgun (WGS) entry which is preliminary data.</text>
</comment>
<feature type="compositionally biased region" description="Polar residues" evidence="1">
    <location>
        <begin position="1"/>
        <end position="15"/>
    </location>
</feature>
<evidence type="ECO:0000256" key="1">
    <source>
        <dbReference type="SAM" id="MobiDB-lite"/>
    </source>
</evidence>
<feature type="compositionally biased region" description="Polar residues" evidence="1">
    <location>
        <begin position="67"/>
        <end position="76"/>
    </location>
</feature>
<accession>A0AAW0P0X7</accession>
<dbReference type="AlphaFoldDB" id="A0AAW0P0X7"/>
<dbReference type="Proteomes" id="UP001460270">
    <property type="component" value="Unassembled WGS sequence"/>
</dbReference>
<keyword evidence="3" id="KW-1185">Reference proteome</keyword>
<feature type="compositionally biased region" description="Acidic residues" evidence="1">
    <location>
        <begin position="25"/>
        <end position="42"/>
    </location>
</feature>
<evidence type="ECO:0000313" key="3">
    <source>
        <dbReference type="Proteomes" id="UP001460270"/>
    </source>
</evidence>
<protein>
    <submittedName>
        <fullName evidence="2">Uncharacterized protein</fullName>
    </submittedName>
</protein>
<gene>
    <name evidence="2" type="ORF">WMY93_013754</name>
</gene>
<name>A0AAW0P0X7_9GOBI</name>
<dbReference type="EMBL" id="JBBPFD010000009">
    <property type="protein sequence ID" value="KAK7913543.1"/>
    <property type="molecule type" value="Genomic_DNA"/>
</dbReference>